<organism evidence="2 3">
    <name type="scientific">Patiria miniata</name>
    <name type="common">Bat star</name>
    <name type="synonym">Asterina miniata</name>
    <dbReference type="NCBI Taxonomy" id="46514"/>
    <lineage>
        <taxon>Eukaryota</taxon>
        <taxon>Metazoa</taxon>
        <taxon>Echinodermata</taxon>
        <taxon>Eleutherozoa</taxon>
        <taxon>Asterozoa</taxon>
        <taxon>Asteroidea</taxon>
        <taxon>Valvatacea</taxon>
        <taxon>Valvatida</taxon>
        <taxon>Asterinidae</taxon>
        <taxon>Patiria</taxon>
    </lineage>
</organism>
<evidence type="ECO:0000313" key="2">
    <source>
        <dbReference type="EnsemblMetazoa" id="XP_038067743.1"/>
    </source>
</evidence>
<dbReference type="OMA" id="PAAMYFE"/>
<evidence type="ECO:0008006" key="4">
    <source>
        <dbReference type="Google" id="ProtNLM"/>
    </source>
</evidence>
<dbReference type="PANTHER" id="PTHR37162">
    <property type="entry name" value="HAT FAMILY DIMERISATION DOMAINCONTAINING PROTEIN-RELATED"/>
    <property type="match status" value="1"/>
</dbReference>
<proteinExistence type="predicted"/>
<dbReference type="Proteomes" id="UP000887568">
    <property type="component" value="Unplaced"/>
</dbReference>
<reference evidence="2" key="1">
    <citation type="submission" date="2022-11" db="UniProtKB">
        <authorList>
            <consortium name="EnsemblMetazoa"/>
        </authorList>
    </citation>
    <scope>IDENTIFICATION</scope>
</reference>
<accession>A0A914AVM4</accession>
<feature type="compositionally biased region" description="Basic and acidic residues" evidence="1">
    <location>
        <begin position="23"/>
        <end position="32"/>
    </location>
</feature>
<sequence>MASSTTTTTSGQSDSPSPSPNKKVKEEGKSYSQKFREKWLTDEKYAQWLRRDPADLNKGKCSVCGTSFVSKRSNLDDHAKGLKHLKRMKERLEPITPANRKPIEQVEVQTPKKTSKAKEKMRAEIKLGAWAAEHNIPSRAFDHFPDVLAKTLSDSKVAQSLHLKRTKVSNVMTNVIGQGFIEDTEKEITCSAKDRMGKRKYSVTIDVTTDRSAGEKQLAVIIKYFDGPVMKTRLLDIVSVADGDAESLFQALSFVITKKGLDWSDCVGWCADTSDVMHGDQDSVKTRLMSVNPHMAAVNRSWHSAALVASQACEVFPGSLEKLVHNVYNYFAHSNKRTAAFKTFQLLTDTEPHKLLKPRQTQWLSLSECITRLLEQWDALLMFMHAQDLSETESDTQACGILAVMRDPYTKIYLEFLSFALPKILAFNKTLESSGSTIHMLADTLRKLYSDILSLYMEPAFIQQCRSLADIDPSNEALMLPLESTYIGVAAFQSLTTLNSTNQMKIEFLQMCRAFLVTTCEEMKNQFPLSDPLLIAASKLNMESVRTGHVTSFVSEILPHFPGVIADKELQRVDDLWRQIPYKEDLSADLDFLHFWQKVFSNEHYDPLSYCVKAIMLVPVANADCEQIFSELRQIKCAQSSHCTADSLMKLAAAREGIRETGCADFEPSKTMYQKFKKSGTLYARQVQEGGDCKGEQN</sequence>
<name>A0A914AVM4_PATMI</name>
<dbReference type="PANTHER" id="PTHR37162:SF1">
    <property type="entry name" value="BED-TYPE DOMAIN-CONTAINING PROTEIN"/>
    <property type="match status" value="1"/>
</dbReference>
<dbReference type="EnsemblMetazoa" id="XM_038211815.1">
    <property type="protein sequence ID" value="XP_038067743.1"/>
    <property type="gene ID" value="LOC119737452"/>
</dbReference>
<keyword evidence="3" id="KW-1185">Reference proteome</keyword>
<evidence type="ECO:0000313" key="3">
    <source>
        <dbReference type="Proteomes" id="UP000887568"/>
    </source>
</evidence>
<dbReference type="GeneID" id="119737452"/>
<feature type="region of interest" description="Disordered" evidence="1">
    <location>
        <begin position="1"/>
        <end position="32"/>
    </location>
</feature>
<evidence type="ECO:0000256" key="1">
    <source>
        <dbReference type="SAM" id="MobiDB-lite"/>
    </source>
</evidence>
<feature type="compositionally biased region" description="Low complexity" evidence="1">
    <location>
        <begin position="1"/>
        <end position="16"/>
    </location>
</feature>
<dbReference type="AlphaFoldDB" id="A0A914AVM4"/>
<dbReference type="RefSeq" id="XP_038067743.1">
    <property type="nucleotide sequence ID" value="XM_038211815.1"/>
</dbReference>
<dbReference type="OrthoDB" id="6375565at2759"/>
<protein>
    <recommendedName>
        <fullName evidence="4">HAT C-terminal dimerisation domain-containing protein</fullName>
    </recommendedName>
</protein>
<dbReference type="SUPFAM" id="SSF53098">
    <property type="entry name" value="Ribonuclease H-like"/>
    <property type="match status" value="1"/>
</dbReference>
<dbReference type="InterPro" id="IPR012337">
    <property type="entry name" value="RNaseH-like_sf"/>
</dbReference>